<comment type="caution">
    <text evidence="9">The sequence shown here is derived from an EMBL/GenBank/DDBJ whole genome shotgun (WGS) entry which is preliminary data.</text>
</comment>
<dbReference type="Gene3D" id="3.40.640.10">
    <property type="entry name" value="Type I PLP-dependent aspartate aminotransferase-like (Major domain)"/>
    <property type="match status" value="1"/>
</dbReference>
<keyword evidence="4" id="KW-0663">Pyridoxal phosphate</keyword>
<dbReference type="PROSITE" id="PS50949">
    <property type="entry name" value="HTH_GNTR"/>
    <property type="match status" value="1"/>
</dbReference>
<dbReference type="CDD" id="cd00609">
    <property type="entry name" value="AAT_like"/>
    <property type="match status" value="1"/>
</dbReference>
<evidence type="ECO:0000256" key="1">
    <source>
        <dbReference type="ARBA" id="ARBA00001933"/>
    </source>
</evidence>
<evidence type="ECO:0000256" key="6">
    <source>
        <dbReference type="ARBA" id="ARBA00023125"/>
    </source>
</evidence>
<dbReference type="SUPFAM" id="SSF53383">
    <property type="entry name" value="PLP-dependent transferases"/>
    <property type="match status" value="1"/>
</dbReference>
<dbReference type="SMART" id="SM00345">
    <property type="entry name" value="HTH_GNTR"/>
    <property type="match status" value="1"/>
</dbReference>
<reference evidence="9 10" key="1">
    <citation type="submission" date="2018-10" db="EMBL/GenBank/DDBJ databases">
        <title>A collection Staphylococci species genome sequencing.</title>
        <authorList>
            <person name="Cole K."/>
        </authorList>
    </citation>
    <scope>NUCLEOTIDE SEQUENCE [LARGE SCALE GENOMIC DNA]</scope>
    <source>
        <strain evidence="10">NCTC 12218</strain>
    </source>
</reference>
<keyword evidence="5" id="KW-0805">Transcription regulation</keyword>
<dbReference type="RefSeq" id="WP_126477353.1">
    <property type="nucleotide sequence ID" value="NZ_JBLJCQ010000001.1"/>
</dbReference>
<keyword evidence="7" id="KW-0804">Transcription</keyword>
<evidence type="ECO:0000256" key="7">
    <source>
        <dbReference type="ARBA" id="ARBA00023163"/>
    </source>
</evidence>
<evidence type="ECO:0000256" key="2">
    <source>
        <dbReference type="ARBA" id="ARBA00005384"/>
    </source>
</evidence>
<evidence type="ECO:0000256" key="5">
    <source>
        <dbReference type="ARBA" id="ARBA00023015"/>
    </source>
</evidence>
<dbReference type="GO" id="GO:0030170">
    <property type="term" value="F:pyridoxal phosphate binding"/>
    <property type="evidence" value="ECO:0007669"/>
    <property type="project" value="InterPro"/>
</dbReference>
<organism evidence="9 10">
    <name type="scientific">Mammaliicoccus sciuri</name>
    <name type="common">Staphylococcus sciuri</name>
    <dbReference type="NCBI Taxonomy" id="1296"/>
    <lineage>
        <taxon>Bacteria</taxon>
        <taxon>Bacillati</taxon>
        <taxon>Bacillota</taxon>
        <taxon>Bacilli</taxon>
        <taxon>Bacillales</taxon>
        <taxon>Staphylococcaceae</taxon>
        <taxon>Mammaliicoccus</taxon>
    </lineage>
</organism>
<dbReference type="Pfam" id="PF00155">
    <property type="entry name" value="Aminotran_1_2"/>
    <property type="match status" value="1"/>
</dbReference>
<evidence type="ECO:0000313" key="10">
    <source>
        <dbReference type="Proteomes" id="UP000274792"/>
    </source>
</evidence>
<keyword evidence="3 9" id="KW-0808">Transferase</keyword>
<dbReference type="PANTHER" id="PTHR46577:SF1">
    <property type="entry name" value="HTH-TYPE TRANSCRIPTIONAL REGULATORY PROTEIN GABR"/>
    <property type="match status" value="1"/>
</dbReference>
<dbReference type="InterPro" id="IPR036390">
    <property type="entry name" value="WH_DNA-bd_sf"/>
</dbReference>
<dbReference type="CDD" id="cd07377">
    <property type="entry name" value="WHTH_GntR"/>
    <property type="match status" value="1"/>
</dbReference>
<dbReference type="GO" id="GO:0008483">
    <property type="term" value="F:transaminase activity"/>
    <property type="evidence" value="ECO:0007669"/>
    <property type="project" value="UniProtKB-KW"/>
</dbReference>
<dbReference type="Gene3D" id="1.10.10.10">
    <property type="entry name" value="Winged helix-like DNA-binding domain superfamily/Winged helix DNA-binding domain"/>
    <property type="match status" value="1"/>
</dbReference>
<dbReference type="EMBL" id="RXWV01000046">
    <property type="protein sequence ID" value="RTX72683.1"/>
    <property type="molecule type" value="Genomic_DNA"/>
</dbReference>
<feature type="domain" description="HTH gntR-type" evidence="8">
    <location>
        <begin position="4"/>
        <end position="72"/>
    </location>
</feature>
<gene>
    <name evidence="9" type="ORF">CD117_08155</name>
</gene>
<dbReference type="InterPro" id="IPR015424">
    <property type="entry name" value="PyrdxlP-dep_Trfase"/>
</dbReference>
<dbReference type="InterPro" id="IPR015421">
    <property type="entry name" value="PyrdxlP-dep_Trfase_major"/>
</dbReference>
<proteinExistence type="inferred from homology"/>
<protein>
    <submittedName>
        <fullName evidence="9">PLP-dependent aminotransferase family protein</fullName>
    </submittedName>
</protein>
<keyword evidence="3 9" id="KW-0032">Aminotransferase</keyword>
<dbReference type="PANTHER" id="PTHR46577">
    <property type="entry name" value="HTH-TYPE TRANSCRIPTIONAL REGULATORY PROTEIN GABR"/>
    <property type="match status" value="1"/>
</dbReference>
<dbReference type="SUPFAM" id="SSF46785">
    <property type="entry name" value="Winged helix' DNA-binding domain"/>
    <property type="match status" value="1"/>
</dbReference>
<evidence type="ECO:0000256" key="4">
    <source>
        <dbReference type="ARBA" id="ARBA00022898"/>
    </source>
</evidence>
<dbReference type="GO" id="GO:0003677">
    <property type="term" value="F:DNA binding"/>
    <property type="evidence" value="ECO:0007669"/>
    <property type="project" value="UniProtKB-KW"/>
</dbReference>
<dbReference type="InterPro" id="IPR000524">
    <property type="entry name" value="Tscrpt_reg_HTH_GntR"/>
</dbReference>
<keyword evidence="6" id="KW-0238">DNA-binding</keyword>
<dbReference type="GO" id="GO:0003700">
    <property type="term" value="F:DNA-binding transcription factor activity"/>
    <property type="evidence" value="ECO:0007669"/>
    <property type="project" value="InterPro"/>
</dbReference>
<dbReference type="AlphaFoldDB" id="A0AAJ4SHF3"/>
<dbReference type="InterPro" id="IPR004839">
    <property type="entry name" value="Aminotransferase_I/II_large"/>
</dbReference>
<name>A0AAJ4SHF3_MAMSC</name>
<evidence type="ECO:0000313" key="9">
    <source>
        <dbReference type="EMBL" id="RTX72683.1"/>
    </source>
</evidence>
<evidence type="ECO:0000259" key="8">
    <source>
        <dbReference type="PROSITE" id="PS50949"/>
    </source>
</evidence>
<sequence length="461" mass="53950">MTQTYKYREIYLKLKQDILSQKYNSHEKLPSKRQLSIDQNVSINTVKNAYEQLFAEGYIYTKERQGYFVEALNKLIIQDQHITQPLNNNQTQIKSSYRYSLSHMTTDISQFPIDLWSKYVKEAFHLFKHEMSEIPVYKGPLELRKSIAQLISYKRGVVCYPEQIIVGSGTANLLSSLFKAFSNNQKIAIENPGYSRMRKLFIGMGQDVVNIPLDNKGLSVEHVKQAKPDFVVTTPSHQFPTGTIMPISRRIELLNWVTEHNKYIIEDDYDSEYKYGTDNIPSLYSLDKNERVIYLGTFAKTLMPSLRISYMVLPYPLLYKFDAITDTSITDLSLINAYALHLFIKSGNYEKYIRKMHHTYTEKRELFLKVLKKAFKEDVSIYDMEAGLHFLINIKTDLSYQEIEQKAHDHDIELYTIRRFMADEPENTPFKTLIIGFAKINREDIEPAILKLKDIIYESHR</sequence>
<comment type="similarity">
    <text evidence="2">In the C-terminal section; belongs to the class-I pyridoxal-phosphate-dependent aminotransferase family.</text>
</comment>
<dbReference type="InterPro" id="IPR051446">
    <property type="entry name" value="HTH_trans_reg/aminotransferase"/>
</dbReference>
<dbReference type="InterPro" id="IPR036388">
    <property type="entry name" value="WH-like_DNA-bd_sf"/>
</dbReference>
<evidence type="ECO:0000256" key="3">
    <source>
        <dbReference type="ARBA" id="ARBA00022576"/>
    </source>
</evidence>
<dbReference type="Proteomes" id="UP000274792">
    <property type="component" value="Unassembled WGS sequence"/>
</dbReference>
<dbReference type="Pfam" id="PF00392">
    <property type="entry name" value="GntR"/>
    <property type="match status" value="1"/>
</dbReference>
<accession>A0AAJ4SHF3</accession>
<comment type="cofactor">
    <cofactor evidence="1">
        <name>pyridoxal 5'-phosphate</name>
        <dbReference type="ChEBI" id="CHEBI:597326"/>
    </cofactor>
</comment>